<dbReference type="GO" id="GO:0071480">
    <property type="term" value="P:cellular response to gamma radiation"/>
    <property type="evidence" value="ECO:0007669"/>
    <property type="project" value="InterPro"/>
</dbReference>
<feature type="transmembrane region" description="Helical" evidence="1">
    <location>
        <begin position="157"/>
        <end position="174"/>
    </location>
</feature>
<keyword evidence="1" id="KW-0472">Membrane</keyword>
<keyword evidence="1" id="KW-1133">Transmembrane helix</keyword>
<dbReference type="GO" id="GO:0042771">
    <property type="term" value="P:intrinsic apoptotic signaling pathway in response to DNA damage by p53 class mediator"/>
    <property type="evidence" value="ECO:0007669"/>
    <property type="project" value="TreeGrafter"/>
</dbReference>
<feature type="signal peptide" evidence="2">
    <location>
        <begin position="1"/>
        <end position="24"/>
    </location>
</feature>
<evidence type="ECO:0000313" key="3">
    <source>
        <dbReference type="EMBL" id="KAG9328880.1"/>
    </source>
</evidence>
<feature type="chain" id="PRO_5035889031" description="Transmembrane protein 109" evidence="2">
    <location>
        <begin position="25"/>
        <end position="232"/>
    </location>
</feature>
<dbReference type="EMBL" id="JAFBMS010001722">
    <property type="protein sequence ID" value="KAG9328880.1"/>
    <property type="molecule type" value="Genomic_DNA"/>
</dbReference>
<evidence type="ECO:0000313" key="4">
    <source>
        <dbReference type="Proteomes" id="UP000824540"/>
    </source>
</evidence>
<protein>
    <recommendedName>
        <fullName evidence="5">Transmembrane protein 109</fullName>
    </recommendedName>
</protein>
<evidence type="ECO:0000256" key="2">
    <source>
        <dbReference type="SAM" id="SignalP"/>
    </source>
</evidence>
<gene>
    <name evidence="3" type="ORF">JZ751_010058</name>
</gene>
<sequence>MSLIHTRSDMQLACLAPVLAFALCAVVPSCAAGAAPPEEPAKWVGFLLEVQVRLLELAKEAHEYIVSIVGTKAIDTSVECAQGVIRFLSEGAASGFNVVAVYVSEIFRAAGFTVKLPFHRITPEGVAFVAQWALLALIGYWLLSLLLGLVGSVLRRAMWLLKMGVAGWLFSVIVSDTQAGVETTAIRLSGLVLACVLLGVFKASQPDSAHLEKRIRVLEGKLKEMERRRKQE</sequence>
<reference evidence="3" key="1">
    <citation type="thesis" date="2021" institute="BYU ScholarsArchive" country="Provo, UT, USA">
        <title>Applications of and Algorithms for Genome Assembly and Genomic Analyses with an Emphasis on Marine Teleosts.</title>
        <authorList>
            <person name="Pickett B.D."/>
        </authorList>
    </citation>
    <scope>NUCLEOTIDE SEQUENCE</scope>
    <source>
        <strain evidence="3">HI-2016</strain>
    </source>
</reference>
<keyword evidence="2" id="KW-0732">Signal</keyword>
<name>A0A8T2MP36_9TELE</name>
<dbReference type="InterPro" id="IPR039492">
    <property type="entry name" value="TMEM109"/>
</dbReference>
<dbReference type="Proteomes" id="UP000824540">
    <property type="component" value="Unassembled WGS sequence"/>
</dbReference>
<keyword evidence="4" id="KW-1185">Reference proteome</keyword>
<feature type="transmembrane region" description="Helical" evidence="1">
    <location>
        <begin position="186"/>
        <end position="204"/>
    </location>
</feature>
<dbReference type="OrthoDB" id="8948833at2759"/>
<dbReference type="Pfam" id="PF14965">
    <property type="entry name" value="BRI3BP"/>
    <property type="match status" value="1"/>
</dbReference>
<evidence type="ECO:0008006" key="5">
    <source>
        <dbReference type="Google" id="ProtNLM"/>
    </source>
</evidence>
<comment type="caution">
    <text evidence="3">The sequence shown here is derived from an EMBL/GenBank/DDBJ whole genome shotgun (WGS) entry which is preliminary data.</text>
</comment>
<dbReference type="AlphaFoldDB" id="A0A8T2MP36"/>
<evidence type="ECO:0000256" key="1">
    <source>
        <dbReference type="SAM" id="Phobius"/>
    </source>
</evidence>
<dbReference type="PANTHER" id="PTHR14550">
    <property type="entry name" value="TRANSMEMBRANE PROTEIN 109"/>
    <property type="match status" value="1"/>
</dbReference>
<accession>A0A8T2MP36</accession>
<dbReference type="PANTHER" id="PTHR14550:SF2">
    <property type="entry name" value="TRANSMEMBRANE PROTEIN 109"/>
    <property type="match status" value="1"/>
</dbReference>
<proteinExistence type="predicted"/>
<organism evidence="3 4">
    <name type="scientific">Albula glossodonta</name>
    <name type="common">roundjaw bonefish</name>
    <dbReference type="NCBI Taxonomy" id="121402"/>
    <lineage>
        <taxon>Eukaryota</taxon>
        <taxon>Metazoa</taxon>
        <taxon>Chordata</taxon>
        <taxon>Craniata</taxon>
        <taxon>Vertebrata</taxon>
        <taxon>Euteleostomi</taxon>
        <taxon>Actinopterygii</taxon>
        <taxon>Neopterygii</taxon>
        <taxon>Teleostei</taxon>
        <taxon>Albuliformes</taxon>
        <taxon>Albulidae</taxon>
        <taxon>Albula</taxon>
    </lineage>
</organism>
<feature type="transmembrane region" description="Helical" evidence="1">
    <location>
        <begin position="126"/>
        <end position="150"/>
    </location>
</feature>
<keyword evidence="1" id="KW-0812">Transmembrane</keyword>